<organism evidence="8 9">
    <name type="scientific">Mycobacterium novum</name>
    <dbReference type="NCBI Taxonomy" id="2492438"/>
    <lineage>
        <taxon>Bacteria</taxon>
        <taxon>Bacillati</taxon>
        <taxon>Actinomycetota</taxon>
        <taxon>Actinomycetes</taxon>
        <taxon>Mycobacteriales</taxon>
        <taxon>Mycobacteriaceae</taxon>
        <taxon>Mycobacterium</taxon>
    </lineage>
</organism>
<dbReference type="CDD" id="cd09872">
    <property type="entry name" value="PIN_Sll0205-like"/>
    <property type="match status" value="1"/>
</dbReference>
<keyword evidence="9" id="KW-1185">Reference proteome</keyword>
<evidence type="ECO:0000313" key="8">
    <source>
        <dbReference type="EMBL" id="BBX13047.1"/>
    </source>
</evidence>
<feature type="domain" description="PIN" evidence="7">
    <location>
        <begin position="4"/>
        <end position="118"/>
    </location>
</feature>
<reference evidence="8 9" key="1">
    <citation type="journal article" date="2019" name="Emerg. Microbes Infect.">
        <title>Comprehensive subspecies identification of 175 nontuberculous mycobacteria species based on 7547 genomic profiles.</title>
        <authorList>
            <person name="Matsumoto Y."/>
            <person name="Kinjo T."/>
            <person name="Motooka D."/>
            <person name="Nabeya D."/>
            <person name="Jung N."/>
            <person name="Uechi K."/>
            <person name="Horii T."/>
            <person name="Iida T."/>
            <person name="Fujita J."/>
            <person name="Nakamura S."/>
        </authorList>
    </citation>
    <scope>NUCLEOTIDE SEQUENCE [LARGE SCALE GENOMIC DNA]</scope>
    <source>
        <strain evidence="8 9">JCM 6391</strain>
    </source>
</reference>
<dbReference type="Pfam" id="PF01850">
    <property type="entry name" value="PIN"/>
    <property type="match status" value="1"/>
</dbReference>
<protein>
    <submittedName>
        <fullName evidence="8">Twitching motility protein PilT</fullName>
    </submittedName>
</protein>
<dbReference type="Gene3D" id="3.40.50.1010">
    <property type="entry name" value="5'-nuclease"/>
    <property type="match status" value="1"/>
</dbReference>
<dbReference type="GO" id="GO:0046872">
    <property type="term" value="F:metal ion binding"/>
    <property type="evidence" value="ECO:0007669"/>
    <property type="project" value="UniProtKB-KW"/>
</dbReference>
<dbReference type="Proteomes" id="UP000466997">
    <property type="component" value="Chromosome"/>
</dbReference>
<dbReference type="KEGG" id="mnm:MNVM_21280"/>
<evidence type="ECO:0000259" key="7">
    <source>
        <dbReference type="Pfam" id="PF01850"/>
    </source>
</evidence>
<dbReference type="InterPro" id="IPR052919">
    <property type="entry name" value="TA_system_RNase"/>
</dbReference>
<name>A0A7I7JMD5_9MYCO</name>
<keyword evidence="3" id="KW-0540">Nuclease</keyword>
<dbReference type="AlphaFoldDB" id="A0A7I7JMD5"/>
<accession>A0A7I7JMD5</accession>
<evidence type="ECO:0000256" key="3">
    <source>
        <dbReference type="ARBA" id="ARBA00022722"/>
    </source>
</evidence>
<gene>
    <name evidence="8" type="ORF">MNVM_21280</name>
</gene>
<dbReference type="PANTHER" id="PTHR36173">
    <property type="entry name" value="RIBONUCLEASE VAPC16-RELATED"/>
    <property type="match status" value="1"/>
</dbReference>
<dbReference type="InterPro" id="IPR029060">
    <property type="entry name" value="PIN-like_dom_sf"/>
</dbReference>
<keyword evidence="6" id="KW-0460">Magnesium</keyword>
<evidence type="ECO:0000256" key="1">
    <source>
        <dbReference type="ARBA" id="ARBA00001946"/>
    </source>
</evidence>
<dbReference type="InterPro" id="IPR041705">
    <property type="entry name" value="PIN_Sll0205"/>
</dbReference>
<evidence type="ECO:0000256" key="4">
    <source>
        <dbReference type="ARBA" id="ARBA00022723"/>
    </source>
</evidence>
<evidence type="ECO:0000256" key="2">
    <source>
        <dbReference type="ARBA" id="ARBA00022649"/>
    </source>
</evidence>
<evidence type="ECO:0000256" key="5">
    <source>
        <dbReference type="ARBA" id="ARBA00022801"/>
    </source>
</evidence>
<dbReference type="SUPFAM" id="SSF88723">
    <property type="entry name" value="PIN domain-like"/>
    <property type="match status" value="1"/>
</dbReference>
<keyword evidence="2" id="KW-1277">Toxin-antitoxin system</keyword>
<evidence type="ECO:0000256" key="6">
    <source>
        <dbReference type="ARBA" id="ARBA00022842"/>
    </source>
</evidence>
<dbReference type="GO" id="GO:0016787">
    <property type="term" value="F:hydrolase activity"/>
    <property type="evidence" value="ECO:0007669"/>
    <property type="project" value="UniProtKB-KW"/>
</dbReference>
<keyword evidence="4" id="KW-0479">Metal-binding</keyword>
<proteinExistence type="predicted"/>
<sequence length="123" mass="13540">MRGLLDTHVLLWWLADDKNLSLAHRAVIADPDNELFVSAIVVAEVAIKASLGKLQAPAGLDEAVRQSGFGELPFTAAHAEVLRELPWHHRDPFDRMLVAQAIAERLDLLTADGRLHAYPVTCV</sequence>
<dbReference type="EMBL" id="AP022562">
    <property type="protein sequence ID" value="BBX13047.1"/>
    <property type="molecule type" value="Genomic_DNA"/>
</dbReference>
<dbReference type="RefSeq" id="WP_193464888.1">
    <property type="nucleotide sequence ID" value="NZ_AP022562.1"/>
</dbReference>
<dbReference type="GO" id="GO:0004518">
    <property type="term" value="F:nuclease activity"/>
    <property type="evidence" value="ECO:0007669"/>
    <property type="project" value="UniProtKB-KW"/>
</dbReference>
<comment type="cofactor">
    <cofactor evidence="1">
        <name>Mg(2+)</name>
        <dbReference type="ChEBI" id="CHEBI:18420"/>
    </cofactor>
</comment>
<dbReference type="InterPro" id="IPR002716">
    <property type="entry name" value="PIN_dom"/>
</dbReference>
<keyword evidence="5" id="KW-0378">Hydrolase</keyword>
<dbReference type="PANTHER" id="PTHR36173:SF2">
    <property type="entry name" value="RIBONUCLEASE VAPC16"/>
    <property type="match status" value="1"/>
</dbReference>
<evidence type="ECO:0000313" key="9">
    <source>
        <dbReference type="Proteomes" id="UP000466997"/>
    </source>
</evidence>